<dbReference type="AlphaFoldDB" id="A0A9R1XRN1"/>
<dbReference type="EMBL" id="NBSK02000003">
    <property type="protein sequence ID" value="KAJ0216917.1"/>
    <property type="molecule type" value="Genomic_DNA"/>
</dbReference>
<evidence type="ECO:0000313" key="1">
    <source>
        <dbReference type="EMBL" id="KAJ0216917.1"/>
    </source>
</evidence>
<proteinExistence type="predicted"/>
<evidence type="ECO:0000313" key="2">
    <source>
        <dbReference type="Proteomes" id="UP000235145"/>
    </source>
</evidence>
<protein>
    <submittedName>
        <fullName evidence="1">Uncharacterized protein</fullName>
    </submittedName>
</protein>
<gene>
    <name evidence="1" type="ORF">LSAT_V11C300132460</name>
</gene>
<name>A0A9R1XRN1_LACSA</name>
<accession>A0A9R1XRN1</accession>
<sequence>MSPFTTPIKTTIFGLHDENTNRTPKTNLIPILPSTPYTTGSIAMQTAVTPAPVLIKEIVPEEVIVYSFEERRAGFVFLKVKQVVMAASINDSKLYLQFH</sequence>
<keyword evidence="2" id="KW-1185">Reference proteome</keyword>
<organism evidence="1 2">
    <name type="scientific">Lactuca sativa</name>
    <name type="common">Garden lettuce</name>
    <dbReference type="NCBI Taxonomy" id="4236"/>
    <lineage>
        <taxon>Eukaryota</taxon>
        <taxon>Viridiplantae</taxon>
        <taxon>Streptophyta</taxon>
        <taxon>Embryophyta</taxon>
        <taxon>Tracheophyta</taxon>
        <taxon>Spermatophyta</taxon>
        <taxon>Magnoliopsida</taxon>
        <taxon>eudicotyledons</taxon>
        <taxon>Gunneridae</taxon>
        <taxon>Pentapetalae</taxon>
        <taxon>asterids</taxon>
        <taxon>campanulids</taxon>
        <taxon>Asterales</taxon>
        <taxon>Asteraceae</taxon>
        <taxon>Cichorioideae</taxon>
        <taxon>Cichorieae</taxon>
        <taxon>Lactucinae</taxon>
        <taxon>Lactuca</taxon>
    </lineage>
</organism>
<reference evidence="1 2" key="1">
    <citation type="journal article" date="2017" name="Nat. Commun.">
        <title>Genome assembly with in vitro proximity ligation data and whole-genome triplication in lettuce.</title>
        <authorList>
            <person name="Reyes-Chin-Wo S."/>
            <person name="Wang Z."/>
            <person name="Yang X."/>
            <person name="Kozik A."/>
            <person name="Arikit S."/>
            <person name="Song C."/>
            <person name="Xia L."/>
            <person name="Froenicke L."/>
            <person name="Lavelle D.O."/>
            <person name="Truco M.J."/>
            <person name="Xia R."/>
            <person name="Zhu S."/>
            <person name="Xu C."/>
            <person name="Xu H."/>
            <person name="Xu X."/>
            <person name="Cox K."/>
            <person name="Korf I."/>
            <person name="Meyers B.C."/>
            <person name="Michelmore R.W."/>
        </authorList>
    </citation>
    <scope>NUCLEOTIDE SEQUENCE [LARGE SCALE GENOMIC DNA]</scope>
    <source>
        <strain evidence="2">cv. Salinas</strain>
        <tissue evidence="1">Seedlings</tissue>
    </source>
</reference>
<dbReference type="Proteomes" id="UP000235145">
    <property type="component" value="Unassembled WGS sequence"/>
</dbReference>
<comment type="caution">
    <text evidence="1">The sequence shown here is derived from an EMBL/GenBank/DDBJ whole genome shotgun (WGS) entry which is preliminary data.</text>
</comment>